<dbReference type="InterPro" id="IPR043519">
    <property type="entry name" value="NT_sf"/>
</dbReference>
<name>A0A250IN70_9BACT</name>
<dbReference type="KEGG" id="mbd:MEBOL_006674"/>
<dbReference type="Gene3D" id="3.30.460.40">
    <property type="match status" value="1"/>
</dbReference>
<evidence type="ECO:0008006" key="3">
    <source>
        <dbReference type="Google" id="ProtNLM"/>
    </source>
</evidence>
<reference evidence="1 2" key="1">
    <citation type="submission" date="2017-06" db="EMBL/GenBank/DDBJ databases">
        <authorList>
            <person name="Kim H.J."/>
            <person name="Triplett B.A."/>
        </authorList>
    </citation>
    <scope>NUCLEOTIDE SEQUENCE [LARGE SCALE GENOMIC DNA]</scope>
    <source>
        <strain evidence="1 2">DSM 14713</strain>
    </source>
</reference>
<evidence type="ECO:0000313" key="2">
    <source>
        <dbReference type="Proteomes" id="UP000217289"/>
    </source>
</evidence>
<organism evidence="1 2">
    <name type="scientific">Melittangium boletus DSM 14713</name>
    <dbReference type="NCBI Taxonomy" id="1294270"/>
    <lineage>
        <taxon>Bacteria</taxon>
        <taxon>Pseudomonadati</taxon>
        <taxon>Myxococcota</taxon>
        <taxon>Myxococcia</taxon>
        <taxon>Myxococcales</taxon>
        <taxon>Cystobacterineae</taxon>
        <taxon>Archangiaceae</taxon>
        <taxon>Melittangium</taxon>
    </lineage>
</organism>
<evidence type="ECO:0000313" key="1">
    <source>
        <dbReference type="EMBL" id="ATB33185.1"/>
    </source>
</evidence>
<accession>A0A250IN70</accession>
<dbReference type="RefSeq" id="WP_095981263.1">
    <property type="nucleotide sequence ID" value="NZ_CP022163.1"/>
</dbReference>
<keyword evidence="2" id="KW-1185">Reference proteome</keyword>
<dbReference type="SUPFAM" id="SSF81301">
    <property type="entry name" value="Nucleotidyltransferase"/>
    <property type="match status" value="1"/>
</dbReference>
<protein>
    <recommendedName>
        <fullName evidence="3">Nucleotidyltransferase family protein</fullName>
    </recommendedName>
</protein>
<sequence>MSPWPPEHPAYLDVLHRLKARGVSFALTGSFALRLSMDALAGEPVPDCDLFLDPEPDNLQRWARILVEDGWALAVWNVPVSLPLDLESLRGRYYVRARKDTAVMDGTYEHDTLSPREVVAGARLLGGLPVMDLETLLALKRERGTPRDLEQVRQVEHWRRSHHGR</sequence>
<dbReference type="EMBL" id="CP022163">
    <property type="protein sequence ID" value="ATB33185.1"/>
    <property type="molecule type" value="Genomic_DNA"/>
</dbReference>
<dbReference type="OrthoDB" id="5509536at2"/>
<proteinExistence type="predicted"/>
<dbReference type="Proteomes" id="UP000217289">
    <property type="component" value="Chromosome"/>
</dbReference>
<dbReference type="AlphaFoldDB" id="A0A250IN70"/>
<gene>
    <name evidence="1" type="ORF">MEBOL_006674</name>
</gene>